<dbReference type="AlphaFoldDB" id="A0A914YQW7"/>
<dbReference type="Proteomes" id="UP000887577">
    <property type="component" value="Unplaced"/>
</dbReference>
<dbReference type="PANTHER" id="PTHR12891">
    <property type="entry name" value="DNA REPAIR/TRANSCRIPTION PROTEIN MET18/MMS19"/>
    <property type="match status" value="1"/>
</dbReference>
<organism evidence="2 3">
    <name type="scientific">Panagrolaimus superbus</name>
    <dbReference type="NCBI Taxonomy" id="310955"/>
    <lineage>
        <taxon>Eukaryota</taxon>
        <taxon>Metazoa</taxon>
        <taxon>Ecdysozoa</taxon>
        <taxon>Nematoda</taxon>
        <taxon>Chromadorea</taxon>
        <taxon>Rhabditida</taxon>
        <taxon>Tylenchina</taxon>
        <taxon>Panagrolaimomorpha</taxon>
        <taxon>Panagrolaimoidea</taxon>
        <taxon>Panagrolaimidae</taxon>
        <taxon>Panagrolaimus</taxon>
    </lineage>
</organism>
<keyword evidence="1" id="KW-0227">DNA damage</keyword>
<dbReference type="WBParaSite" id="PSU_v2.g2570.t1">
    <property type="protein sequence ID" value="PSU_v2.g2570.t1"/>
    <property type="gene ID" value="PSU_v2.g2570"/>
</dbReference>
<comment type="function">
    <text evidence="1">Key component of the cytosolic iron-sulfur protein assembly (CIA) complex, a multiprotein complex that mediates the incorporation of iron-sulfur cluster into apoproteins specifically involved in DNA metabolism and genomic integrity. In the CIA complex, MMS19 acts as an adapter between early-acting CIA components and a subset of cellular target iron-sulfur proteins.</text>
</comment>
<accession>A0A914YQW7</accession>
<dbReference type="GO" id="GO:0051604">
    <property type="term" value="P:protein maturation"/>
    <property type="evidence" value="ECO:0007669"/>
    <property type="project" value="UniProtKB-UniRule"/>
</dbReference>
<evidence type="ECO:0000313" key="3">
    <source>
        <dbReference type="WBParaSite" id="PSU_v2.g2570.t1"/>
    </source>
</evidence>
<dbReference type="GO" id="GO:0006281">
    <property type="term" value="P:DNA repair"/>
    <property type="evidence" value="ECO:0007669"/>
    <property type="project" value="UniProtKB-UniRule"/>
</dbReference>
<keyword evidence="2" id="KW-1185">Reference proteome</keyword>
<dbReference type="GO" id="GO:0016226">
    <property type="term" value="P:iron-sulfur cluster assembly"/>
    <property type="evidence" value="ECO:0007669"/>
    <property type="project" value="UniProtKB-UniRule"/>
</dbReference>
<proteinExistence type="inferred from homology"/>
<comment type="similarity">
    <text evidence="1">Belongs to the MET18/MMS19 family.</text>
</comment>
<keyword evidence="1" id="KW-0206">Cytoskeleton</keyword>
<dbReference type="PANTHER" id="PTHR12891:SF0">
    <property type="entry name" value="MMS19 NUCLEOTIDE EXCISION REPAIR PROTEIN HOMOLOG"/>
    <property type="match status" value="1"/>
</dbReference>
<protein>
    <recommendedName>
        <fullName evidence="1">MMS19 nucleotide excision repair protein</fullName>
    </recommendedName>
</protein>
<reference evidence="3" key="1">
    <citation type="submission" date="2022-11" db="UniProtKB">
        <authorList>
            <consortium name="WormBaseParasite"/>
        </authorList>
    </citation>
    <scope>IDENTIFICATION</scope>
</reference>
<dbReference type="GO" id="GO:0005634">
    <property type="term" value="C:nucleus"/>
    <property type="evidence" value="ECO:0007669"/>
    <property type="project" value="UniProtKB-SubCell"/>
</dbReference>
<keyword evidence="1" id="KW-0963">Cytoplasm</keyword>
<dbReference type="GO" id="GO:0097361">
    <property type="term" value="C:cytosolic [4Fe-4S] assembly targeting complex"/>
    <property type="evidence" value="ECO:0007669"/>
    <property type="project" value="UniProtKB-UniRule"/>
</dbReference>
<dbReference type="InterPro" id="IPR039920">
    <property type="entry name" value="MMS19"/>
</dbReference>
<keyword evidence="1" id="KW-0539">Nucleus</keyword>
<name>A0A914YQW7_9BILA</name>
<keyword evidence="1" id="KW-0234">DNA repair</keyword>
<sequence length="411" mass="46283">MDSSLLELISLAIFDEASMNKFGTVIVEALKDDIDFDLSRCIIETIERNKGNKDVTEKLTDSLISSFIEGLQINEEICIEDARIKAELLQQIVLKLDQSKVDELADSFVAKWEATDGIHREKLINVTALSILQTKKIDILEKALILTKSTPNFEEVSNYLAFALCIYKQESAEQWISVKSGLLLNRPNALQNLENFLQKFIFSSDISTSHLSALFDFDSAGFNPTMNRYPVSVLWRQRILCQFIPIYVKYFSQIPPSDNVHRSAFFELLRPILGNAQKLTVPLSTELLQILPILTEALELLAEEESPLLDMAVESFVQLLKQASLDSISHEELEKNIKSLQRILIKPNAKISTVIKVLEALELLGKNAPSEIILPAYSCIIGALMNATLSKKRIVRQKAAAVRNQWELAMS</sequence>
<evidence type="ECO:0000313" key="2">
    <source>
        <dbReference type="Proteomes" id="UP000887577"/>
    </source>
</evidence>
<comment type="subcellular location">
    <subcellularLocation>
        <location evidence="1">Cytoplasm</location>
        <location evidence="1">Cytoskeleton</location>
        <location evidence="1">Spindle</location>
    </subcellularLocation>
    <subcellularLocation>
        <location evidence="1">Nucleus</location>
    </subcellularLocation>
</comment>
<dbReference type="GO" id="GO:0005819">
    <property type="term" value="C:spindle"/>
    <property type="evidence" value="ECO:0007669"/>
    <property type="project" value="UniProtKB-SubCell"/>
</dbReference>
<comment type="subunit">
    <text evidence="1">Component of the CIA complex.</text>
</comment>
<evidence type="ECO:0000256" key="1">
    <source>
        <dbReference type="RuleBase" id="RU367072"/>
    </source>
</evidence>